<keyword evidence="3" id="KW-1185">Reference proteome</keyword>
<dbReference type="PANTHER" id="PTHR21310">
    <property type="entry name" value="AMINOGLYCOSIDE PHOSPHOTRANSFERASE-RELATED-RELATED"/>
    <property type="match status" value="1"/>
</dbReference>
<dbReference type="Gene3D" id="3.90.1200.10">
    <property type="match status" value="1"/>
</dbReference>
<dbReference type="Proteomes" id="UP000462212">
    <property type="component" value="Unassembled WGS sequence"/>
</dbReference>
<proteinExistence type="predicted"/>
<sequence>LEHLATKLAYLIASTTTLRTIPHMAPCNTNQGPYLLSSMLPSSEDTYFEDTAFCAYGNVSLPTPAHVRRAAGAKATGNRPTPVVFSALNLIVKYGPTITVTEGQCLWALRHLLPSVPVLEVYGWCREKGETFIYMQLVEGITLEQAWLNFDIEEKYEICQQLQRILEDLRQLKQDPSSPFIGDINQEPLHDVMFQTSQPAGPFTNVVVFNDWLATLKSCAPPGLNVDPGPWRSGLLDDIPLVFTHADLHRSNIMVSQDADGIPRITAVIDWHQSGWYPASWEFYKTRLTCKLPANDQWELEFILEFLQAYRGYIAWEYFLQGVGL</sequence>
<comment type="caution">
    <text evidence="2">The sequence shown here is derived from an EMBL/GenBank/DDBJ whole genome shotgun (WGS) entry which is preliminary data.</text>
</comment>
<name>A0A8H8RQP5_9HELO</name>
<feature type="non-terminal residue" evidence="2">
    <location>
        <position position="325"/>
    </location>
</feature>
<evidence type="ECO:0000313" key="2">
    <source>
        <dbReference type="EMBL" id="TVY39410.1"/>
    </source>
</evidence>
<dbReference type="InterPro" id="IPR011009">
    <property type="entry name" value="Kinase-like_dom_sf"/>
</dbReference>
<dbReference type="PANTHER" id="PTHR21310:SF54">
    <property type="entry name" value="AMINOGLYCOSIDE PHOSPHOTRANSFERASE DOMAIN-CONTAINING PROTEIN"/>
    <property type="match status" value="1"/>
</dbReference>
<feature type="domain" description="Aminoglycoside phosphotransferase" evidence="1">
    <location>
        <begin position="108"/>
        <end position="311"/>
    </location>
</feature>
<accession>A0A8H8RQP5</accession>
<dbReference type="AlphaFoldDB" id="A0A8H8RQP5"/>
<organism evidence="2 3">
    <name type="scientific">Lachnellula subtilissima</name>
    <dbReference type="NCBI Taxonomy" id="602034"/>
    <lineage>
        <taxon>Eukaryota</taxon>
        <taxon>Fungi</taxon>
        <taxon>Dikarya</taxon>
        <taxon>Ascomycota</taxon>
        <taxon>Pezizomycotina</taxon>
        <taxon>Leotiomycetes</taxon>
        <taxon>Helotiales</taxon>
        <taxon>Lachnaceae</taxon>
        <taxon>Lachnellula</taxon>
    </lineage>
</organism>
<dbReference type="InterPro" id="IPR002575">
    <property type="entry name" value="Aminoglycoside_PTrfase"/>
</dbReference>
<dbReference type="SUPFAM" id="SSF56112">
    <property type="entry name" value="Protein kinase-like (PK-like)"/>
    <property type="match status" value="1"/>
</dbReference>
<evidence type="ECO:0000259" key="1">
    <source>
        <dbReference type="Pfam" id="PF01636"/>
    </source>
</evidence>
<dbReference type="OrthoDB" id="5404599at2759"/>
<dbReference type="Pfam" id="PF01636">
    <property type="entry name" value="APH"/>
    <property type="match status" value="1"/>
</dbReference>
<dbReference type="InterPro" id="IPR051678">
    <property type="entry name" value="AGP_Transferase"/>
</dbReference>
<protein>
    <recommendedName>
        <fullName evidence="1">Aminoglycoside phosphotransferase domain-containing protein</fullName>
    </recommendedName>
</protein>
<reference evidence="2 3" key="1">
    <citation type="submission" date="2018-05" db="EMBL/GenBank/DDBJ databases">
        <title>Genome sequencing and assembly of the regulated plant pathogen Lachnellula willkommii and related sister species for the development of diagnostic species identification markers.</title>
        <authorList>
            <person name="Giroux E."/>
            <person name="Bilodeau G."/>
        </authorList>
    </citation>
    <scope>NUCLEOTIDE SEQUENCE [LARGE SCALE GENOMIC DNA]</scope>
    <source>
        <strain evidence="2 3">CBS 197.66</strain>
    </source>
</reference>
<evidence type="ECO:0000313" key="3">
    <source>
        <dbReference type="Proteomes" id="UP000462212"/>
    </source>
</evidence>
<dbReference type="EMBL" id="QGMJ01000230">
    <property type="protein sequence ID" value="TVY39410.1"/>
    <property type="molecule type" value="Genomic_DNA"/>
</dbReference>
<gene>
    <name evidence="2" type="ORF">LSUB1_G004967</name>
</gene>